<keyword evidence="3 5" id="KW-0521">NADP</keyword>
<keyword evidence="2 5" id="KW-0671">Queuosine biosynthesis</keyword>
<keyword evidence="7" id="KW-1185">Reference proteome</keyword>
<evidence type="ECO:0000313" key="7">
    <source>
        <dbReference type="Proteomes" id="UP000069205"/>
    </source>
</evidence>
<dbReference type="STRING" id="42253.NITMOv2_0676"/>
<gene>
    <name evidence="5 6" type="primary">queF</name>
    <name evidence="6" type="ORF">NITMOv2_0676</name>
</gene>
<accession>A0A0K2G922</accession>
<dbReference type="InterPro" id="IPR043133">
    <property type="entry name" value="GTP-CH-I_C/QueF"/>
</dbReference>
<evidence type="ECO:0000256" key="5">
    <source>
        <dbReference type="HAMAP-Rule" id="MF_00818"/>
    </source>
</evidence>
<dbReference type="EMBL" id="CP011801">
    <property type="protein sequence ID" value="ALA57112.1"/>
    <property type="molecule type" value="Genomic_DNA"/>
</dbReference>
<dbReference type="Pfam" id="PF14489">
    <property type="entry name" value="QueF"/>
    <property type="match status" value="1"/>
</dbReference>
<comment type="subcellular location">
    <subcellularLocation>
        <location evidence="5">Cytoplasm</location>
    </subcellularLocation>
</comment>
<dbReference type="InterPro" id="IPR029500">
    <property type="entry name" value="QueF"/>
</dbReference>
<dbReference type="Proteomes" id="UP000069205">
    <property type="component" value="Chromosome"/>
</dbReference>
<comment type="similarity">
    <text evidence="5">Belongs to the GTP cyclohydrolase I family. QueF type 1 subfamily.</text>
</comment>
<feature type="active site" description="Thioimide intermediate" evidence="5">
    <location>
        <position position="56"/>
    </location>
</feature>
<dbReference type="Gene3D" id="3.30.1130.10">
    <property type="match status" value="1"/>
</dbReference>
<dbReference type="NCBIfam" id="TIGR03139">
    <property type="entry name" value="QueF-II"/>
    <property type="match status" value="1"/>
</dbReference>
<dbReference type="KEGG" id="nmv:NITMOv2_0676"/>
<evidence type="ECO:0000313" key="6">
    <source>
        <dbReference type="EMBL" id="ALA57112.1"/>
    </source>
</evidence>
<dbReference type="SUPFAM" id="SSF55620">
    <property type="entry name" value="Tetrahydrobiopterin biosynthesis enzymes-like"/>
    <property type="match status" value="1"/>
</dbReference>
<dbReference type="GO" id="GO:0033739">
    <property type="term" value="F:preQ1 synthase activity"/>
    <property type="evidence" value="ECO:0007669"/>
    <property type="project" value="UniProtKB-UniRule"/>
</dbReference>
<comment type="function">
    <text evidence="5">Catalyzes the NADPH-dependent reduction of 7-cyano-7-deazaguanine (preQ0) to 7-aminomethyl-7-deazaguanine (preQ1).</text>
</comment>
<evidence type="ECO:0000256" key="2">
    <source>
        <dbReference type="ARBA" id="ARBA00022785"/>
    </source>
</evidence>
<proteinExistence type="inferred from homology"/>
<dbReference type="AlphaFoldDB" id="A0A0K2G922"/>
<evidence type="ECO:0000256" key="3">
    <source>
        <dbReference type="ARBA" id="ARBA00022857"/>
    </source>
</evidence>
<name>A0A0K2G922_NITMO</name>
<dbReference type="InterPro" id="IPR050084">
    <property type="entry name" value="NADPH_dep_7-cyano-7-deazaG_red"/>
</dbReference>
<comment type="pathway">
    <text evidence="5">tRNA modification; tRNA-queuosine biosynthesis.</text>
</comment>
<dbReference type="RefSeq" id="WP_202967304.1">
    <property type="nucleotide sequence ID" value="NZ_CP011801.1"/>
</dbReference>
<reference evidence="6 7" key="1">
    <citation type="journal article" date="2015" name="Proc. Natl. Acad. Sci. U.S.A.">
        <title>Expanded metabolic versatility of ubiquitous nitrite-oxidizing bacteria from the genus Nitrospira.</title>
        <authorList>
            <person name="Koch H."/>
            <person name="Lucker S."/>
            <person name="Albertsen M."/>
            <person name="Kitzinger K."/>
            <person name="Herbold C."/>
            <person name="Spieck E."/>
            <person name="Nielsen P.H."/>
            <person name="Wagner M."/>
            <person name="Daims H."/>
        </authorList>
    </citation>
    <scope>NUCLEOTIDE SEQUENCE [LARGE SCALE GENOMIC DNA]</scope>
    <source>
        <strain evidence="6 7">NSP M-1</strain>
    </source>
</reference>
<protein>
    <recommendedName>
        <fullName evidence="5">NADPH-dependent 7-cyano-7-deazaguanine reductase</fullName>
        <ecNumber evidence="5">1.7.1.13</ecNumber>
    </recommendedName>
    <alternativeName>
        <fullName evidence="5">7-cyano-7-carbaguanine reductase</fullName>
    </alternativeName>
    <alternativeName>
        <fullName evidence="5">NADPH-dependent nitrile oxidoreductase</fullName>
    </alternativeName>
    <alternativeName>
        <fullName evidence="5">PreQ(0) reductase</fullName>
    </alternativeName>
</protein>
<dbReference type="EC" id="1.7.1.13" evidence="5"/>
<evidence type="ECO:0000256" key="1">
    <source>
        <dbReference type="ARBA" id="ARBA00022490"/>
    </source>
</evidence>
<dbReference type="GO" id="GO:0005737">
    <property type="term" value="C:cytoplasm"/>
    <property type="evidence" value="ECO:0007669"/>
    <property type="project" value="UniProtKB-SubCell"/>
</dbReference>
<keyword evidence="4 5" id="KW-0560">Oxidoreductase</keyword>
<feature type="binding site" evidence="5">
    <location>
        <begin position="78"/>
        <end position="80"/>
    </location>
    <ligand>
        <name>substrate</name>
    </ligand>
</feature>
<evidence type="ECO:0000256" key="4">
    <source>
        <dbReference type="ARBA" id="ARBA00023002"/>
    </source>
</evidence>
<organism evidence="6 7">
    <name type="scientific">Nitrospira moscoviensis</name>
    <dbReference type="NCBI Taxonomy" id="42253"/>
    <lineage>
        <taxon>Bacteria</taxon>
        <taxon>Pseudomonadati</taxon>
        <taxon>Nitrospirota</taxon>
        <taxon>Nitrospiria</taxon>
        <taxon>Nitrospirales</taxon>
        <taxon>Nitrospiraceae</taxon>
        <taxon>Nitrospira</taxon>
    </lineage>
</organism>
<dbReference type="InterPro" id="IPR016856">
    <property type="entry name" value="QueF_type1"/>
</dbReference>
<dbReference type="HAMAP" id="MF_00818">
    <property type="entry name" value="QueF_type1"/>
    <property type="match status" value="1"/>
</dbReference>
<keyword evidence="1 5" id="KW-0963">Cytoplasm</keyword>
<dbReference type="UniPathway" id="UPA00392"/>
<dbReference type="PATRIC" id="fig|42253.5.peg.669"/>
<feature type="active site" description="Proton donor" evidence="5">
    <location>
        <position position="63"/>
    </location>
</feature>
<dbReference type="PANTHER" id="PTHR34354">
    <property type="entry name" value="NADPH-DEPENDENT 7-CYANO-7-DEAZAGUANINE REDUCTASE"/>
    <property type="match status" value="1"/>
</dbReference>
<dbReference type="PANTHER" id="PTHR34354:SF1">
    <property type="entry name" value="NADPH-DEPENDENT 7-CYANO-7-DEAZAGUANINE REDUCTASE"/>
    <property type="match status" value="1"/>
</dbReference>
<feature type="binding site" evidence="5">
    <location>
        <begin position="97"/>
        <end position="98"/>
    </location>
    <ligand>
        <name>substrate</name>
    </ligand>
</feature>
<sequence length="138" mass="15753">MKREASGRKQRTTKLGYNERHARSGITAPLPDIETFPNQFKGYEITIEIPEYTAICPKTNLPDFGTVTVHYMPDQECLELKSLKMYIHAYRNLGIFYENAVNRILQDVVKACRPVWARVTGTFAARGGLRSVIEAKYP</sequence>
<comment type="catalytic activity">
    <reaction evidence="5">
        <text>7-aminomethyl-7-carbaguanine + 2 NADP(+) = 7-cyano-7-carbaguanine + 2 NADPH + 3 H(+)</text>
        <dbReference type="Rhea" id="RHEA:13409"/>
        <dbReference type="ChEBI" id="CHEBI:15378"/>
        <dbReference type="ChEBI" id="CHEBI:45075"/>
        <dbReference type="ChEBI" id="CHEBI:57783"/>
        <dbReference type="ChEBI" id="CHEBI:58349"/>
        <dbReference type="ChEBI" id="CHEBI:58703"/>
        <dbReference type="EC" id="1.7.1.13"/>
    </reaction>
</comment>
<dbReference type="GO" id="GO:0008616">
    <property type="term" value="P:tRNA queuosine(34) biosynthetic process"/>
    <property type="evidence" value="ECO:0007669"/>
    <property type="project" value="UniProtKB-UniRule"/>
</dbReference>